<keyword evidence="9" id="KW-0408">Iron</keyword>
<keyword evidence="8" id="KW-0479">Metal-binding</keyword>
<dbReference type="PANTHER" id="PTHR10762">
    <property type="entry name" value="DIPHTHAMIDE BIOSYNTHESIS PROTEIN"/>
    <property type="match status" value="1"/>
</dbReference>
<dbReference type="InterPro" id="IPR042264">
    <property type="entry name" value="DPH1/DPH2_2"/>
</dbReference>
<evidence type="ECO:0000313" key="15">
    <source>
        <dbReference type="EMBL" id="KAK9846892.1"/>
    </source>
</evidence>
<dbReference type="NCBIfam" id="TIGR00322">
    <property type="entry name" value="diphth2_R"/>
    <property type="match status" value="1"/>
</dbReference>
<dbReference type="GO" id="GO:0090560">
    <property type="term" value="F:2-(3-amino-3-carboxypropyl)histidine synthase activity"/>
    <property type="evidence" value="ECO:0007669"/>
    <property type="project" value="UniProtKB-EC"/>
</dbReference>
<evidence type="ECO:0000256" key="4">
    <source>
        <dbReference type="ARBA" id="ARBA00012221"/>
    </source>
</evidence>
<dbReference type="SFLD" id="SFLDS00032">
    <property type="entry name" value="Radical_SAM_3-amino-3-carboxyp"/>
    <property type="match status" value="1"/>
</dbReference>
<dbReference type="GO" id="GO:0051536">
    <property type="term" value="F:iron-sulfur cluster binding"/>
    <property type="evidence" value="ECO:0007669"/>
    <property type="project" value="UniProtKB-KW"/>
</dbReference>
<dbReference type="EMBL" id="JALJOV010001514">
    <property type="protein sequence ID" value="KAK9846892.1"/>
    <property type="molecule type" value="Genomic_DNA"/>
</dbReference>
<sequence>MKPPVKRFVRQQVPDEILHNIDLNEAMGALPLNYNFEIHKTVWRLKQAHAKCIALQFPEGLLMYSCILADIFERFAGVEDCYIMGDVTYGACCVDDYSASALEADFLVHYGHSCLVPVDITSVPCLYVFVDIKFDVQHLIDTIRHNFEAGSRLEVAGTIQFASCIQLVKQDLAHDFPTLHVPQSRPLSPGEVLGCTAPVLDAKTDAIVFVADGRFHLEAIMIANPTIPAYRYDPYGRVLTREEYDQEGMRSVRRKYVQQASRAQQWGLVLGTLGRQGNPRILTHLQSVLESRGLPFTTVLLSELSPPKLQQMGQMDAWVQIACPRLSIDWGEGFSKPTLTPYEALIALGEVEPWWGHQSNKISNGSEAYPMDYYARDGGIWNSSYTRSASAPCVAFHPCSASSSSHEARAAEDAGAGSSGVGRRKLVASFASAGSVLNCVRLGFVVKSTFLQVARATVDSLLLAENDVSASSDNLQFTACSTFAFASPATATTIEQSSLDRFTVASQFFGASAAQLSEFEVSCTGVSLKQGRKVEIYSEWSLNFLQAGSLPSRPLESTCFSIPGDEASDPFNVTAYGAAPDPTPNLELDSQVANPHCFAVNYTGYVVVQNHSNIQFFGPADDSLFNRFKGNERQSLHSGVGESTSSSMEWQTLAESKHLRLEWPADVVVDTAVVVHAIRQLAELLAEEGRE</sequence>
<dbReference type="Gene3D" id="3.40.50.11840">
    <property type="entry name" value="Diphthamide synthesis DPH1/DPH2 domain 1"/>
    <property type="match status" value="1"/>
</dbReference>
<dbReference type="Gene3D" id="3.40.50.11850">
    <property type="entry name" value="Diphthamide synthesis DPH1/DPH2 domain 2"/>
    <property type="match status" value="1"/>
</dbReference>
<accession>A0AAW1SMF1</accession>
<dbReference type="FunFam" id="3.40.50.11840:FF:000001">
    <property type="entry name" value="2-(3-amino-3-carboxypropyl)histidine synthase subunit 1"/>
    <property type="match status" value="1"/>
</dbReference>
<dbReference type="InterPro" id="IPR042265">
    <property type="entry name" value="DPH1/DPH2_3"/>
</dbReference>
<evidence type="ECO:0000313" key="16">
    <source>
        <dbReference type="Proteomes" id="UP001485043"/>
    </source>
</evidence>
<reference evidence="15 16" key="1">
    <citation type="journal article" date="2024" name="Nat. Commun.">
        <title>Phylogenomics reveals the evolutionary origins of lichenization in chlorophyte algae.</title>
        <authorList>
            <person name="Puginier C."/>
            <person name="Libourel C."/>
            <person name="Otte J."/>
            <person name="Skaloud P."/>
            <person name="Haon M."/>
            <person name="Grisel S."/>
            <person name="Petersen M."/>
            <person name="Berrin J.G."/>
            <person name="Delaux P.M."/>
            <person name="Dal Grande F."/>
            <person name="Keller J."/>
        </authorList>
    </citation>
    <scope>NUCLEOTIDE SEQUENCE [LARGE SCALE GENOMIC DNA]</scope>
    <source>
        <strain evidence="15 16">SAG 2523</strain>
    </source>
</reference>
<keyword evidence="16" id="KW-1185">Reference proteome</keyword>
<dbReference type="GO" id="GO:0017183">
    <property type="term" value="P:protein histidyl modification to diphthamide"/>
    <property type="evidence" value="ECO:0007669"/>
    <property type="project" value="InterPro"/>
</dbReference>
<gene>
    <name evidence="15" type="ORF">WJX84_006399</name>
</gene>
<evidence type="ECO:0000256" key="7">
    <source>
        <dbReference type="ARBA" id="ARBA00022691"/>
    </source>
</evidence>
<evidence type="ECO:0000256" key="6">
    <source>
        <dbReference type="ARBA" id="ARBA00022679"/>
    </source>
</evidence>
<evidence type="ECO:0000256" key="10">
    <source>
        <dbReference type="ARBA" id="ARBA00023014"/>
    </source>
</evidence>
<keyword evidence="10" id="KW-0411">Iron-sulfur</keyword>
<comment type="pathway">
    <text evidence="2">Protein modification; peptidyl-diphthamide biosynthesis.</text>
</comment>
<comment type="similarity">
    <text evidence="3">Belongs to the DPH1/DPH2 family. DPH1 subfamily.</text>
</comment>
<proteinExistence type="inferred from homology"/>
<dbReference type="EC" id="2.5.1.108" evidence="4"/>
<dbReference type="InterPro" id="IPR016435">
    <property type="entry name" value="DPH1/DPH2"/>
</dbReference>
<comment type="caution">
    <text evidence="15">The sequence shown here is derived from an EMBL/GenBank/DDBJ whole genome shotgun (WGS) entry which is preliminary data.</text>
</comment>
<dbReference type="FunFam" id="3.40.50.11860:FF:000002">
    <property type="entry name" value="2-(3-amino-3-carboxypropyl)histidine synthase subunit 1"/>
    <property type="match status" value="1"/>
</dbReference>
<evidence type="ECO:0000256" key="13">
    <source>
        <dbReference type="ARBA" id="ARBA00032789"/>
    </source>
</evidence>
<protein>
    <recommendedName>
        <fullName evidence="5">2-(3-amino-3-carboxypropyl)histidine synthase subunit 1</fullName>
        <ecNumber evidence="4">2.5.1.108</ecNumber>
    </recommendedName>
    <alternativeName>
        <fullName evidence="12">Diphthamide biosynthesis protein 1</fullName>
    </alternativeName>
    <alternativeName>
        <fullName evidence="13">Diphtheria toxin resistance protein 1</fullName>
    </alternativeName>
    <alternativeName>
        <fullName evidence="11">S-adenosyl-L-methionine:L-histidine 3-amino-3-carboxypropyltransferase 1</fullName>
    </alternativeName>
</protein>
<dbReference type="PANTHER" id="PTHR10762:SF1">
    <property type="entry name" value="2-(3-AMINO-3-CARBOXYPROPYL)HISTIDINE SYNTHASE SUBUNIT 1"/>
    <property type="match status" value="1"/>
</dbReference>
<evidence type="ECO:0000256" key="11">
    <source>
        <dbReference type="ARBA" id="ARBA00031690"/>
    </source>
</evidence>
<evidence type="ECO:0000256" key="5">
    <source>
        <dbReference type="ARBA" id="ARBA00021915"/>
    </source>
</evidence>
<evidence type="ECO:0000256" key="12">
    <source>
        <dbReference type="ARBA" id="ARBA00032574"/>
    </source>
</evidence>
<evidence type="ECO:0000256" key="1">
    <source>
        <dbReference type="ARBA" id="ARBA00001966"/>
    </source>
</evidence>
<dbReference type="AlphaFoldDB" id="A0AAW1SMF1"/>
<evidence type="ECO:0000256" key="3">
    <source>
        <dbReference type="ARBA" id="ARBA00010173"/>
    </source>
</evidence>
<dbReference type="Pfam" id="PF01866">
    <property type="entry name" value="Diphthamide_syn"/>
    <property type="match status" value="1"/>
</dbReference>
<dbReference type="Proteomes" id="UP001485043">
    <property type="component" value="Unassembled WGS sequence"/>
</dbReference>
<dbReference type="GO" id="GO:0046872">
    <property type="term" value="F:metal ion binding"/>
    <property type="evidence" value="ECO:0007669"/>
    <property type="project" value="UniProtKB-KW"/>
</dbReference>
<organism evidence="15 16">
    <name type="scientific">Apatococcus fuscideae</name>
    <dbReference type="NCBI Taxonomy" id="2026836"/>
    <lineage>
        <taxon>Eukaryota</taxon>
        <taxon>Viridiplantae</taxon>
        <taxon>Chlorophyta</taxon>
        <taxon>core chlorophytes</taxon>
        <taxon>Trebouxiophyceae</taxon>
        <taxon>Chlorellales</taxon>
        <taxon>Chlorellaceae</taxon>
        <taxon>Apatococcus</taxon>
    </lineage>
</organism>
<keyword evidence="7" id="KW-0949">S-adenosyl-L-methionine</keyword>
<comment type="catalytic activity">
    <reaction evidence="14">
        <text>L-histidyl-[translation elongation factor 2] + S-adenosyl-L-methionine = 2-[(3S)-amino-3-carboxypropyl]-L-histidyl-[translation elongation factor 2] + S-methyl-5'-thioadenosine + H(+)</text>
        <dbReference type="Rhea" id="RHEA:36783"/>
        <dbReference type="Rhea" id="RHEA-COMP:9748"/>
        <dbReference type="Rhea" id="RHEA-COMP:9749"/>
        <dbReference type="ChEBI" id="CHEBI:15378"/>
        <dbReference type="ChEBI" id="CHEBI:17509"/>
        <dbReference type="ChEBI" id="CHEBI:29979"/>
        <dbReference type="ChEBI" id="CHEBI:59789"/>
        <dbReference type="ChEBI" id="CHEBI:73995"/>
        <dbReference type="EC" id="2.5.1.108"/>
    </reaction>
</comment>
<evidence type="ECO:0000256" key="9">
    <source>
        <dbReference type="ARBA" id="ARBA00023004"/>
    </source>
</evidence>
<dbReference type="FunFam" id="3.40.50.11850:FF:000002">
    <property type="entry name" value="2-(3-amino-3-carboxypropyl)histidine synthase subunit 1"/>
    <property type="match status" value="1"/>
</dbReference>
<dbReference type="InterPro" id="IPR042263">
    <property type="entry name" value="DPH1/DPH2_1"/>
</dbReference>
<comment type="cofactor">
    <cofactor evidence="1">
        <name>[4Fe-4S] cluster</name>
        <dbReference type="ChEBI" id="CHEBI:49883"/>
    </cofactor>
</comment>
<evidence type="ECO:0000256" key="2">
    <source>
        <dbReference type="ARBA" id="ARBA00005156"/>
    </source>
</evidence>
<keyword evidence="6" id="KW-0808">Transferase</keyword>
<evidence type="ECO:0000256" key="8">
    <source>
        <dbReference type="ARBA" id="ARBA00022723"/>
    </source>
</evidence>
<dbReference type="Gene3D" id="3.40.50.11860">
    <property type="entry name" value="Diphthamide synthesis DPH1/DPH2 domain 3"/>
    <property type="match status" value="1"/>
</dbReference>
<name>A0AAW1SMF1_9CHLO</name>
<evidence type="ECO:0000256" key="14">
    <source>
        <dbReference type="ARBA" id="ARBA00048403"/>
    </source>
</evidence>